<feature type="transmembrane region" description="Helical" evidence="1">
    <location>
        <begin position="283"/>
        <end position="306"/>
    </location>
</feature>
<evidence type="ECO:0000313" key="3">
    <source>
        <dbReference type="Proteomes" id="UP001642900"/>
    </source>
</evidence>
<feature type="transmembrane region" description="Helical" evidence="1">
    <location>
        <begin position="93"/>
        <end position="116"/>
    </location>
</feature>
<feature type="transmembrane region" description="Helical" evidence="1">
    <location>
        <begin position="205"/>
        <end position="226"/>
    </location>
</feature>
<evidence type="ECO:0008006" key="4">
    <source>
        <dbReference type="Google" id="ProtNLM"/>
    </source>
</evidence>
<keyword evidence="1" id="KW-1133">Transmembrane helix</keyword>
<dbReference type="EMBL" id="JAAKZF010000009">
    <property type="protein sequence ID" value="NGO51465.1"/>
    <property type="molecule type" value="Genomic_DNA"/>
</dbReference>
<gene>
    <name evidence="2" type="ORF">G6N73_09770</name>
</gene>
<reference evidence="2 3" key="1">
    <citation type="submission" date="2020-02" db="EMBL/GenBank/DDBJ databases">
        <title>Genome sequence of strain CCNWXJ40-4.</title>
        <authorList>
            <person name="Gao J."/>
            <person name="Sun J."/>
        </authorList>
    </citation>
    <scope>NUCLEOTIDE SEQUENCE [LARGE SCALE GENOMIC DNA]</scope>
    <source>
        <strain evidence="2 3">CCNWXJ 40-4</strain>
    </source>
</reference>
<feature type="transmembrane region" description="Helical" evidence="1">
    <location>
        <begin position="128"/>
        <end position="152"/>
    </location>
</feature>
<feature type="transmembrane region" description="Helical" evidence="1">
    <location>
        <begin position="464"/>
        <end position="482"/>
    </location>
</feature>
<feature type="transmembrane region" description="Helical" evidence="1">
    <location>
        <begin position="408"/>
        <end position="427"/>
    </location>
</feature>
<accession>A0A6G4W9L3</accession>
<keyword evidence="3" id="KW-1185">Reference proteome</keyword>
<evidence type="ECO:0000256" key="1">
    <source>
        <dbReference type="SAM" id="Phobius"/>
    </source>
</evidence>
<organism evidence="2 3">
    <name type="scientific">Allomesorhizobium camelthorni</name>
    <dbReference type="NCBI Taxonomy" id="475069"/>
    <lineage>
        <taxon>Bacteria</taxon>
        <taxon>Pseudomonadati</taxon>
        <taxon>Pseudomonadota</taxon>
        <taxon>Alphaproteobacteria</taxon>
        <taxon>Hyphomicrobiales</taxon>
        <taxon>Phyllobacteriaceae</taxon>
        <taxon>Allomesorhizobium</taxon>
    </lineage>
</organism>
<proteinExistence type="predicted"/>
<feature type="transmembrane region" description="Helical" evidence="1">
    <location>
        <begin position="173"/>
        <end position="193"/>
    </location>
</feature>
<dbReference type="RefSeq" id="WP_165026853.1">
    <property type="nucleotide sequence ID" value="NZ_JAAKZF010000009.1"/>
</dbReference>
<dbReference type="Proteomes" id="UP001642900">
    <property type="component" value="Unassembled WGS sequence"/>
</dbReference>
<sequence>MSGRTEGGNVERKLRLPNSAFVVPLLVLASTLLPTPAFAHASERGHVLLLPTGYYVTGGAMAVAASFLMLAMLPPNLLGRVAALRVPLGRIGLGVRMWTSLLSFAVLVVLVAAGFLGSRDPLSNPLPLTVWTLLWVGVTLVQGAFGNLWAWINPWYGPWRLVFAAFPNLGGRTMPAWLGYWPALFVFAGFAWFELVYPAPDDPARLALAVALYWAVSFACMLAFGYENWSQRGEFLSVFFRMVSRFGIVEASPEGGKGKQRLFLCFPGAKLWHAKQLPPSGMFFLLLTLSSVSFDGFSKTFLWLGANDVNPLEFPGRSALVGINSAGLALMFVALAAVYLFAVRVGERLAGSGHLFREAAGLFVWSIVPIALAYHFSHYLTALLVNGQYALVALSDPFAQGWNLFGTAYMNIAAGFTMGSGAAWTIWNFQATAIIGGHVLAVLIAHALAFRLHPSPMTAAKSQLPLTVLMIFYTVFGLWLLSTPTAG</sequence>
<comment type="caution">
    <text evidence="2">The sequence shown here is derived from an EMBL/GenBank/DDBJ whole genome shotgun (WGS) entry which is preliminary data.</text>
</comment>
<feature type="transmembrane region" description="Helical" evidence="1">
    <location>
        <begin position="53"/>
        <end position="73"/>
    </location>
</feature>
<keyword evidence="1" id="KW-0812">Transmembrane</keyword>
<evidence type="ECO:0000313" key="2">
    <source>
        <dbReference type="EMBL" id="NGO51465.1"/>
    </source>
</evidence>
<name>A0A6G4W9L3_9HYPH</name>
<feature type="transmembrane region" description="Helical" evidence="1">
    <location>
        <begin position="21"/>
        <end position="41"/>
    </location>
</feature>
<keyword evidence="1" id="KW-0472">Membrane</keyword>
<dbReference type="AlphaFoldDB" id="A0A6G4W9L3"/>
<feature type="transmembrane region" description="Helical" evidence="1">
    <location>
        <begin position="318"/>
        <end position="343"/>
    </location>
</feature>
<protein>
    <recommendedName>
        <fullName evidence="4">Fenitrothion hydrolase</fullName>
    </recommendedName>
</protein>
<feature type="transmembrane region" description="Helical" evidence="1">
    <location>
        <begin position="433"/>
        <end position="452"/>
    </location>
</feature>